<dbReference type="SUPFAM" id="SSF53756">
    <property type="entry name" value="UDP-Glycosyltransferase/glycogen phosphorylase"/>
    <property type="match status" value="1"/>
</dbReference>
<sequence length="341" mass="39272">MKKYYLQVTIDSNLDASTKAVQDCNKILHQNGYEPFEINLYKSGNKYIKKVHNFLAFNHLNKIDEGALLVVPHPLYVNKKYIDILEKVKQKKHIKLAFLIHDLDSLRKLFLNAQDDFEYMDHKMYDISDYIIAHNDCMIDYLVTQGVNREKIYNLHIFDYLCESNNTIKFDRSVSIAGNLDEKKSNYLAKLKDIKAVHFDLYGVHLNEDILASNITYHGAFPPDEINNQLYSGFGLVWDGSSIEKCDGNTGEYLKYNNPHKLSLYLVSGIPVVIWKEAAEAKFVEEHGLGITVNSLDELGEKFASLSEEEYFEMVKNVAVVSNRLKNGYYLTQAIKEIEEA</sequence>
<reference evidence="4 7" key="1">
    <citation type="submission" date="2021-06" db="EMBL/GenBank/DDBJ databases">
        <title>Collection of gut derived symbiotic bacterial strains cultured from healthy donors.</title>
        <authorList>
            <person name="Lin H."/>
            <person name="Littmann E."/>
            <person name="Pamer E.G."/>
        </authorList>
    </citation>
    <scope>NUCLEOTIDE SEQUENCE</scope>
    <source>
        <strain evidence="5 7">MSK.21.70</strain>
        <strain evidence="4">MSK.21.82</strain>
    </source>
</reference>
<protein>
    <recommendedName>
        <fullName evidence="8">Beta-1,6-galactofuranosyltransferase</fullName>
    </recommendedName>
</protein>
<gene>
    <name evidence="4" type="ORF">KSV97_09805</name>
    <name evidence="5" type="ORF">KSW06_09735</name>
</gene>
<dbReference type="InterPro" id="IPR058592">
    <property type="entry name" value="Gtf3_C"/>
</dbReference>
<dbReference type="PIRSF" id="PIRSF007023">
    <property type="entry name" value="UDP-Galf_transf"/>
    <property type="match status" value="1"/>
</dbReference>
<evidence type="ECO:0000313" key="6">
    <source>
        <dbReference type="Proteomes" id="UP001196408"/>
    </source>
</evidence>
<dbReference type="Gene3D" id="3.40.50.2000">
    <property type="entry name" value="Glycogen Phosphorylase B"/>
    <property type="match status" value="2"/>
</dbReference>
<accession>A0AAW4MXG4</accession>
<dbReference type="Proteomes" id="UP001196408">
    <property type="component" value="Unassembled WGS sequence"/>
</dbReference>
<evidence type="ECO:0008006" key="8">
    <source>
        <dbReference type="Google" id="ProtNLM"/>
    </source>
</evidence>
<name>A0AAW4MXG4_9FIRM</name>
<keyword evidence="1" id="KW-0808">Transferase</keyword>
<proteinExistence type="predicted"/>
<comment type="caution">
    <text evidence="4">The sequence shown here is derived from an EMBL/GenBank/DDBJ whole genome shotgun (WGS) entry which is preliminary data.</text>
</comment>
<dbReference type="AlphaFoldDB" id="A0AAW4MXG4"/>
<evidence type="ECO:0000313" key="4">
    <source>
        <dbReference type="EMBL" id="MBV3383498.1"/>
    </source>
</evidence>
<dbReference type="Proteomes" id="UP001197492">
    <property type="component" value="Unassembled WGS sequence"/>
</dbReference>
<evidence type="ECO:0000313" key="7">
    <source>
        <dbReference type="Proteomes" id="UP001197492"/>
    </source>
</evidence>
<evidence type="ECO:0000259" key="3">
    <source>
        <dbReference type="Pfam" id="PF26337"/>
    </source>
</evidence>
<dbReference type="Pfam" id="PF26337">
    <property type="entry name" value="Gtf3_C"/>
    <property type="match status" value="1"/>
</dbReference>
<dbReference type="EMBL" id="JAHOEL010000081">
    <property type="protein sequence ID" value="MBV3393521.1"/>
    <property type="molecule type" value="Genomic_DNA"/>
</dbReference>
<keyword evidence="7" id="KW-1185">Reference proteome</keyword>
<evidence type="ECO:0000313" key="5">
    <source>
        <dbReference type="EMBL" id="MBV3393521.1"/>
    </source>
</evidence>
<feature type="domain" description="Glucosyltransferase 3-like C-terminal" evidence="3">
    <location>
        <begin position="175"/>
        <end position="337"/>
    </location>
</feature>
<evidence type="ECO:0000256" key="1">
    <source>
        <dbReference type="ARBA" id="ARBA00022679"/>
    </source>
</evidence>
<dbReference type="EMBL" id="JAHOEF010000082">
    <property type="protein sequence ID" value="MBV3383498.1"/>
    <property type="molecule type" value="Genomic_DNA"/>
</dbReference>
<evidence type="ECO:0000259" key="2">
    <source>
        <dbReference type="Pfam" id="PF26334"/>
    </source>
</evidence>
<dbReference type="InterPro" id="IPR058591">
    <property type="entry name" value="Gtf3_N"/>
</dbReference>
<dbReference type="Pfam" id="PF26334">
    <property type="entry name" value="Gtf3_N"/>
    <property type="match status" value="1"/>
</dbReference>
<organism evidence="4 6">
    <name type="scientific">Catenibacterium mitsuokai</name>
    <dbReference type="NCBI Taxonomy" id="100886"/>
    <lineage>
        <taxon>Bacteria</taxon>
        <taxon>Bacillati</taxon>
        <taxon>Bacillota</taxon>
        <taxon>Erysipelotrichia</taxon>
        <taxon>Erysipelotrichales</taxon>
        <taxon>Coprobacillaceae</taxon>
        <taxon>Catenibacterium</taxon>
    </lineage>
</organism>
<dbReference type="RefSeq" id="WP_217748173.1">
    <property type="nucleotide sequence ID" value="NZ_JAHOEB010000083.1"/>
</dbReference>
<feature type="domain" description="Glucosyltransferase 3-like N-terminal" evidence="2">
    <location>
        <begin position="3"/>
        <end position="157"/>
    </location>
</feature>